<dbReference type="AlphaFoldDB" id="A0A7J0CFM4"/>
<dbReference type="GO" id="GO:0005524">
    <property type="term" value="F:ATP binding"/>
    <property type="evidence" value="ECO:0007669"/>
    <property type="project" value="UniProtKB-KW"/>
</dbReference>
<feature type="domain" description="Carbohydrate kinase PfkB" evidence="6">
    <location>
        <begin position="8"/>
        <end position="310"/>
    </location>
</feature>
<proteinExistence type="inferred from homology"/>
<dbReference type="InterPro" id="IPR029056">
    <property type="entry name" value="Ribokinase-like"/>
</dbReference>
<dbReference type="SUPFAM" id="SSF53613">
    <property type="entry name" value="Ribokinase-like"/>
    <property type="match status" value="1"/>
</dbReference>
<dbReference type="PROSITE" id="PS00583">
    <property type="entry name" value="PFKB_KINASES_1"/>
    <property type="match status" value="1"/>
</dbReference>
<dbReference type="PROSITE" id="PS00584">
    <property type="entry name" value="PFKB_KINASES_2"/>
    <property type="match status" value="1"/>
</dbReference>
<evidence type="ECO:0000256" key="3">
    <source>
        <dbReference type="ARBA" id="ARBA00022741"/>
    </source>
</evidence>
<dbReference type="Pfam" id="PF00294">
    <property type="entry name" value="PfkB"/>
    <property type="match status" value="1"/>
</dbReference>
<evidence type="ECO:0000256" key="2">
    <source>
        <dbReference type="ARBA" id="ARBA00022679"/>
    </source>
</evidence>
<gene>
    <name evidence="8" type="ORF">HEB29_005755</name>
    <name evidence="7" type="ORF">Sfulv_61100</name>
</gene>
<evidence type="ECO:0000313" key="8">
    <source>
        <dbReference type="EMBL" id="NYE44744.1"/>
    </source>
</evidence>
<dbReference type="RefSeq" id="WP_256669190.1">
    <property type="nucleotide sequence ID" value="NZ_BAAAUE010000021.1"/>
</dbReference>
<evidence type="ECO:0000256" key="4">
    <source>
        <dbReference type="ARBA" id="ARBA00022777"/>
    </source>
</evidence>
<organism evidence="7 9">
    <name type="scientific">Streptomyces fulvorobeus</name>
    <dbReference type="NCBI Taxonomy" id="284028"/>
    <lineage>
        <taxon>Bacteria</taxon>
        <taxon>Bacillati</taxon>
        <taxon>Actinomycetota</taxon>
        <taxon>Actinomycetes</taxon>
        <taxon>Kitasatosporales</taxon>
        <taxon>Streptomycetaceae</taxon>
        <taxon>Streptomyces</taxon>
    </lineage>
</organism>
<evidence type="ECO:0000313" key="7">
    <source>
        <dbReference type="EMBL" id="GFN01300.1"/>
    </source>
</evidence>
<accession>A0A7J0CFM4</accession>
<keyword evidence="3" id="KW-0547">Nucleotide-binding</keyword>
<comment type="caution">
    <text evidence="7">The sequence shown here is derived from an EMBL/GenBank/DDBJ whole genome shotgun (WGS) entry which is preliminary data.</text>
</comment>
<keyword evidence="4 7" id="KW-0418">Kinase</keyword>
<evidence type="ECO:0000256" key="5">
    <source>
        <dbReference type="ARBA" id="ARBA00022840"/>
    </source>
</evidence>
<sequence>MTGGPDAVLVMGEALIDLVPAPPGPDAEDAADLLRAQPGGAPANVAVALARLGTPVSFAGGLGADGFARTIEARLEAAGVGLTLTARSTHPTALAVADPGAHGTGYHFHLQDTATFELPERTAEVSRFAAVYVGGLAAVVAPAAEAVAATARAAAESSLLVVDPNVRQDRTLGPDHGHARLRELCDLAHVVKASDEDLARLWPDAEPEATCRSLAAGGRLVVLTRGAGGSTAYPPTGPPVSVPAVPVDVVNTIGAGDAFTAAVLSALITSGAHRVGAAPALSQEQVRETLAFAAGVAASVCGRAGTEPSVSQPARS</sequence>
<evidence type="ECO:0000259" key="6">
    <source>
        <dbReference type="Pfam" id="PF00294"/>
    </source>
</evidence>
<name>A0A7J0CFM4_9ACTN</name>
<dbReference type="InterPro" id="IPR050306">
    <property type="entry name" value="PfkB_Carbo_kinase"/>
</dbReference>
<dbReference type="Proteomes" id="UP000498980">
    <property type="component" value="Unassembled WGS sequence"/>
</dbReference>
<dbReference type="GO" id="GO:0008865">
    <property type="term" value="F:fructokinase activity"/>
    <property type="evidence" value="ECO:0007669"/>
    <property type="project" value="UniProtKB-EC"/>
</dbReference>
<keyword evidence="2 8" id="KW-0808">Transferase</keyword>
<dbReference type="Gene3D" id="3.40.1190.20">
    <property type="match status" value="1"/>
</dbReference>
<reference evidence="8 10" key="2">
    <citation type="submission" date="2020-07" db="EMBL/GenBank/DDBJ databases">
        <title>Sequencing the genomes of 1000 actinobacteria strains.</title>
        <authorList>
            <person name="Klenk H.-P."/>
        </authorList>
    </citation>
    <scope>NUCLEOTIDE SEQUENCE [LARGE SCALE GENOMIC DNA]</scope>
    <source>
        <strain evidence="8 10">DSM 41455</strain>
    </source>
</reference>
<protein>
    <submittedName>
        <fullName evidence="7">Fructokinase</fullName>
        <ecNumber evidence="8">2.7.1.4</ecNumber>
    </submittedName>
</protein>
<dbReference type="Proteomes" id="UP000530403">
    <property type="component" value="Unassembled WGS sequence"/>
</dbReference>
<evidence type="ECO:0000313" key="9">
    <source>
        <dbReference type="Proteomes" id="UP000498980"/>
    </source>
</evidence>
<dbReference type="InterPro" id="IPR002173">
    <property type="entry name" value="Carboh/pur_kinase_PfkB_CS"/>
</dbReference>
<reference evidence="7 9" key="1">
    <citation type="submission" date="2020-05" db="EMBL/GenBank/DDBJ databases">
        <title>Whole genome shotgun sequence of Streptomyces fulvorobeus NBRC 15897.</title>
        <authorList>
            <person name="Komaki H."/>
            <person name="Tamura T."/>
        </authorList>
    </citation>
    <scope>NUCLEOTIDE SEQUENCE [LARGE SCALE GENOMIC DNA]</scope>
    <source>
        <strain evidence="7 9">NBRC 15897</strain>
    </source>
</reference>
<evidence type="ECO:0000313" key="10">
    <source>
        <dbReference type="Proteomes" id="UP000530403"/>
    </source>
</evidence>
<dbReference type="EC" id="2.7.1.4" evidence="8"/>
<dbReference type="PANTHER" id="PTHR43085:SF1">
    <property type="entry name" value="PSEUDOURIDINE KINASE-RELATED"/>
    <property type="match status" value="1"/>
</dbReference>
<comment type="similarity">
    <text evidence="1">Belongs to the carbohydrate kinase PfkB family.</text>
</comment>
<dbReference type="PANTHER" id="PTHR43085">
    <property type="entry name" value="HEXOKINASE FAMILY MEMBER"/>
    <property type="match status" value="1"/>
</dbReference>
<dbReference type="InterPro" id="IPR011611">
    <property type="entry name" value="PfkB_dom"/>
</dbReference>
<keyword evidence="5" id="KW-0067">ATP-binding</keyword>
<keyword evidence="9" id="KW-1185">Reference proteome</keyword>
<dbReference type="EMBL" id="BLWC01000001">
    <property type="protein sequence ID" value="GFN01300.1"/>
    <property type="molecule type" value="Genomic_DNA"/>
</dbReference>
<dbReference type="EMBL" id="JACCCF010000001">
    <property type="protein sequence ID" value="NYE44744.1"/>
    <property type="molecule type" value="Genomic_DNA"/>
</dbReference>
<evidence type="ECO:0000256" key="1">
    <source>
        <dbReference type="ARBA" id="ARBA00010688"/>
    </source>
</evidence>